<proteinExistence type="predicted"/>
<evidence type="ECO:0000313" key="1">
    <source>
        <dbReference type="EMBL" id="TCI99989.1"/>
    </source>
</evidence>
<dbReference type="OrthoDB" id="9897931at2"/>
<organism evidence="1 2">
    <name type="scientific">Cytobacillus praedii</name>
    <dbReference type="NCBI Taxonomy" id="1742358"/>
    <lineage>
        <taxon>Bacteria</taxon>
        <taxon>Bacillati</taxon>
        <taxon>Bacillota</taxon>
        <taxon>Bacilli</taxon>
        <taxon>Bacillales</taxon>
        <taxon>Bacillaceae</taxon>
        <taxon>Cytobacillus</taxon>
    </lineage>
</organism>
<gene>
    <name evidence="1" type="ORF">E0Y62_27065</name>
</gene>
<comment type="caution">
    <text evidence="1">The sequence shown here is derived from an EMBL/GenBank/DDBJ whole genome shotgun (WGS) entry which is preliminary data.</text>
</comment>
<reference evidence="1 2" key="1">
    <citation type="submission" date="2019-03" db="EMBL/GenBank/DDBJ databases">
        <authorList>
            <person name="Jensen L."/>
            <person name="Storgaard J."/>
            <person name="Sulaj E."/>
            <person name="Schramm A."/>
            <person name="Marshall I.P.G."/>
        </authorList>
    </citation>
    <scope>NUCLEOTIDE SEQUENCE [LARGE SCALE GENOMIC DNA]</scope>
    <source>
        <strain evidence="1 2">2017H2G3</strain>
    </source>
</reference>
<evidence type="ECO:0000313" key="2">
    <source>
        <dbReference type="Proteomes" id="UP000293846"/>
    </source>
</evidence>
<dbReference type="Proteomes" id="UP000293846">
    <property type="component" value="Unassembled WGS sequence"/>
</dbReference>
<dbReference type="AlphaFoldDB" id="A0A4R1AQK1"/>
<dbReference type="RefSeq" id="WP_131239726.1">
    <property type="nucleotide sequence ID" value="NZ_SJTH01000131.1"/>
</dbReference>
<accession>A0A4R1AQK1</accession>
<protein>
    <submittedName>
        <fullName evidence="1">Uncharacterized protein</fullName>
    </submittedName>
</protein>
<name>A0A4R1AQK1_9BACI</name>
<sequence>MNNSQLEILVDLLSTIGDKLQMISKEYDDYTIHNMVDWLKNPEIEESVIVKHRYKDYGEGYIREIRIDSMYPVDVHFSFYPEYVSCSFDELEVIK</sequence>
<dbReference type="EMBL" id="SJTH01000131">
    <property type="protein sequence ID" value="TCI99989.1"/>
    <property type="molecule type" value="Genomic_DNA"/>
</dbReference>
<keyword evidence="2" id="KW-1185">Reference proteome</keyword>